<organism evidence="1">
    <name type="scientific">Cyprideis torosa</name>
    <dbReference type="NCBI Taxonomy" id="163714"/>
    <lineage>
        <taxon>Eukaryota</taxon>
        <taxon>Metazoa</taxon>
        <taxon>Ecdysozoa</taxon>
        <taxon>Arthropoda</taxon>
        <taxon>Crustacea</taxon>
        <taxon>Oligostraca</taxon>
        <taxon>Ostracoda</taxon>
        <taxon>Podocopa</taxon>
        <taxon>Podocopida</taxon>
        <taxon>Cytherocopina</taxon>
        <taxon>Cytheroidea</taxon>
        <taxon>Cytherideidae</taxon>
        <taxon>Cyprideis</taxon>
    </lineage>
</organism>
<sequence length="108" mass="11969">MRLTSAPSLPEKLFTQELEAFQANQPQEGQADSCPVCLRCTRCCQALHQDNFFIPRVLLVNYYPEGGFGYVVLVCAAMSHLICGGLQLSAPVLGLRDGWQHADTYYGE</sequence>
<dbReference type="EMBL" id="OB663162">
    <property type="protein sequence ID" value="CAD7231061.1"/>
    <property type="molecule type" value="Genomic_DNA"/>
</dbReference>
<protein>
    <submittedName>
        <fullName evidence="1">Uncharacterized protein</fullName>
    </submittedName>
</protein>
<proteinExistence type="predicted"/>
<gene>
    <name evidence="1" type="ORF">CTOB1V02_LOCUS8915</name>
</gene>
<reference evidence="1" key="1">
    <citation type="submission" date="2020-11" db="EMBL/GenBank/DDBJ databases">
        <authorList>
            <person name="Tran Van P."/>
        </authorList>
    </citation>
    <scope>NUCLEOTIDE SEQUENCE</scope>
</reference>
<name>A0A7R8WG39_9CRUS</name>
<evidence type="ECO:0000313" key="1">
    <source>
        <dbReference type="EMBL" id="CAD7231061.1"/>
    </source>
</evidence>
<dbReference type="AlphaFoldDB" id="A0A7R8WG39"/>
<accession>A0A7R8WG39</accession>
<dbReference type="OrthoDB" id="6499973at2759"/>